<evidence type="ECO:0000313" key="1">
    <source>
        <dbReference type="EMBL" id="TDN83668.1"/>
    </source>
</evidence>
<reference evidence="1 2" key="1">
    <citation type="submission" date="2019-03" db="EMBL/GenBank/DDBJ databases">
        <title>Genomic Encyclopedia of Type Strains, Phase IV (KMG-IV): sequencing the most valuable type-strain genomes for metagenomic binning, comparative biology and taxonomic classification.</title>
        <authorList>
            <person name="Goeker M."/>
        </authorList>
    </citation>
    <scope>NUCLEOTIDE SEQUENCE [LARGE SCALE GENOMIC DNA]</scope>
    <source>
        <strain evidence="1 2">DSM 25059</strain>
    </source>
</reference>
<dbReference type="EMBL" id="SNWD01000004">
    <property type="protein sequence ID" value="TDN83668.1"/>
    <property type="molecule type" value="Genomic_DNA"/>
</dbReference>
<gene>
    <name evidence="1" type="ORF">EV664_104152</name>
</gene>
<name>A0A4V3BTR5_9SPHN</name>
<accession>A0A4V3BTR5</accession>
<keyword evidence="2" id="KW-1185">Reference proteome</keyword>
<proteinExistence type="predicted"/>
<sequence length="90" mass="10187">MGEYVDFRIEGKNTSIAFSASMVDLTEREKKTLGINEAVVWAVFAGIPSDDQEKKMISDALAAYKMRHGFTIKNLPTFVRFGRDPEVFHD</sequence>
<organism evidence="1 2">
    <name type="scientific">Stakelama pacifica</name>
    <dbReference type="NCBI Taxonomy" id="517720"/>
    <lineage>
        <taxon>Bacteria</taxon>
        <taxon>Pseudomonadati</taxon>
        <taxon>Pseudomonadota</taxon>
        <taxon>Alphaproteobacteria</taxon>
        <taxon>Sphingomonadales</taxon>
        <taxon>Sphingomonadaceae</taxon>
        <taxon>Stakelama</taxon>
    </lineage>
</organism>
<dbReference type="Proteomes" id="UP000295493">
    <property type="component" value="Unassembled WGS sequence"/>
</dbReference>
<dbReference type="AlphaFoldDB" id="A0A4V3BTR5"/>
<evidence type="ECO:0000313" key="2">
    <source>
        <dbReference type="Proteomes" id="UP000295493"/>
    </source>
</evidence>
<comment type="caution">
    <text evidence="1">The sequence shown here is derived from an EMBL/GenBank/DDBJ whole genome shotgun (WGS) entry which is preliminary data.</text>
</comment>
<protein>
    <submittedName>
        <fullName evidence="1">Uncharacterized protein</fullName>
    </submittedName>
</protein>